<proteinExistence type="predicted"/>
<feature type="domain" description="Senescence" evidence="2">
    <location>
        <begin position="258"/>
        <end position="445"/>
    </location>
</feature>
<feature type="compositionally biased region" description="Basic and acidic residues" evidence="1">
    <location>
        <begin position="478"/>
        <end position="490"/>
    </location>
</feature>
<evidence type="ECO:0000259" key="2">
    <source>
        <dbReference type="Pfam" id="PF06911"/>
    </source>
</evidence>
<name>A0A8H7TD11_9HELO</name>
<feature type="region of interest" description="Disordered" evidence="1">
    <location>
        <begin position="144"/>
        <end position="166"/>
    </location>
</feature>
<dbReference type="EMBL" id="JAFJYH010000150">
    <property type="protein sequence ID" value="KAG4417594.1"/>
    <property type="molecule type" value="Genomic_DNA"/>
</dbReference>
<evidence type="ECO:0000256" key="1">
    <source>
        <dbReference type="SAM" id="MobiDB-lite"/>
    </source>
</evidence>
<dbReference type="GO" id="GO:0005886">
    <property type="term" value="C:plasma membrane"/>
    <property type="evidence" value="ECO:0007669"/>
    <property type="project" value="TreeGrafter"/>
</dbReference>
<dbReference type="PANTHER" id="PTHR21068:SF43">
    <property type="entry name" value="SPARTIN"/>
    <property type="match status" value="1"/>
</dbReference>
<evidence type="ECO:0000313" key="3">
    <source>
        <dbReference type="EMBL" id="KAG4417594.1"/>
    </source>
</evidence>
<dbReference type="AlphaFoldDB" id="A0A8H7TD11"/>
<dbReference type="Proteomes" id="UP000664132">
    <property type="component" value="Unassembled WGS sequence"/>
</dbReference>
<dbReference type="GO" id="GO:0051301">
    <property type="term" value="P:cell division"/>
    <property type="evidence" value="ECO:0007669"/>
    <property type="project" value="TreeGrafter"/>
</dbReference>
<dbReference type="OrthoDB" id="20821at2759"/>
<organism evidence="3 4">
    <name type="scientific">Cadophora malorum</name>
    <dbReference type="NCBI Taxonomy" id="108018"/>
    <lineage>
        <taxon>Eukaryota</taxon>
        <taxon>Fungi</taxon>
        <taxon>Dikarya</taxon>
        <taxon>Ascomycota</taxon>
        <taxon>Pezizomycotina</taxon>
        <taxon>Leotiomycetes</taxon>
        <taxon>Helotiales</taxon>
        <taxon>Ploettnerulaceae</taxon>
        <taxon>Cadophora</taxon>
    </lineage>
</organism>
<evidence type="ECO:0000313" key="4">
    <source>
        <dbReference type="Proteomes" id="UP000664132"/>
    </source>
</evidence>
<feature type="region of interest" description="Disordered" evidence="1">
    <location>
        <begin position="471"/>
        <end position="534"/>
    </location>
</feature>
<comment type="caution">
    <text evidence="3">The sequence shown here is derived from an EMBL/GenBank/DDBJ whole genome shotgun (WGS) entry which is preliminary data.</text>
</comment>
<reference evidence="3" key="1">
    <citation type="submission" date="2021-02" db="EMBL/GenBank/DDBJ databases">
        <title>Genome sequence Cadophora malorum strain M34.</title>
        <authorList>
            <person name="Stefanovic E."/>
            <person name="Vu D."/>
            <person name="Scully C."/>
            <person name="Dijksterhuis J."/>
            <person name="Roader J."/>
            <person name="Houbraken J."/>
        </authorList>
    </citation>
    <scope>NUCLEOTIDE SEQUENCE</scope>
    <source>
        <strain evidence="3">M34</strain>
    </source>
</reference>
<keyword evidence="4" id="KW-1185">Reference proteome</keyword>
<dbReference type="PANTHER" id="PTHR21068">
    <property type="entry name" value="SPARTIN"/>
    <property type="match status" value="1"/>
</dbReference>
<sequence>MSSGHNDPKLLYAINGIKAYHLENGNEECLTPAGGQTLSLLMVPTSSPFSGLSSADPQSAAPEEDFYLHLHLPPELDLPLPATTQIYHQPPNSYLIPRWDLGPDSGAFTRIEFPGVGKGKGSQEDVDTFETILAQCTAFLERASPPKSARPKVSRSKSGKELPIPAYDPSAFKPGEAYVPGSSSSHTGGQIVLIDEENGSVVGELGEGFQVVEDSKMKPGSKDPVVISLPQDGSQNIGVEPASQEYLEMAMHPAYKNSTLVSKAAMASRLIVTTSTYVSKTLQSQADNFTQKTKPNAKPMTFDATTQTRVRKVHTFTEGAAGLSAKTVGQVSKYAQNIGATLAKRGEKSHSRGIGPDGQPVSDYKPGLLNKSLMAFSTIADGIDQAGRTLLASTSSAATTVVTHKYGAEAGELSKSIGGGVKNVGLVYIDATGVSRRAIVKSVAKGMVVGKMKGGGDLVVGGGDGGVMTAPQNSATNWKEKEAAQGRYTDDASMSGGRSTPDLVGYGRAAPPAYATGPGETLEGQKAYLPDQKR</sequence>
<gene>
    <name evidence="3" type="ORF">IFR04_009239</name>
</gene>
<accession>A0A8H7TD11</accession>
<dbReference type="Pfam" id="PF06911">
    <property type="entry name" value="Senescence"/>
    <property type="match status" value="1"/>
</dbReference>
<protein>
    <recommendedName>
        <fullName evidence="2">Senescence domain-containing protein</fullName>
    </recommendedName>
</protein>
<dbReference type="InterPro" id="IPR045036">
    <property type="entry name" value="Spartin-like"/>
</dbReference>
<dbReference type="InterPro" id="IPR009686">
    <property type="entry name" value="Senescence/spartin_C"/>
</dbReference>